<dbReference type="EMBL" id="MN433457">
    <property type="protein sequence ID" value="QFX78347.1"/>
    <property type="molecule type" value="Genomic_DNA"/>
</dbReference>
<name>A0A5P9WAQ0_PSEAI</name>
<accession>A0A5P9WAQ0</accession>
<sequence>MREREFLKNPAPEFWDWNLLQTSVRNFACESWGKDHLQR</sequence>
<gene>
    <name evidence="1" type="ORF">pNK546KPC_0137</name>
</gene>
<keyword evidence="1" id="KW-0614">Plasmid</keyword>
<organism evidence="1">
    <name type="scientific">Pseudomonas aeruginosa</name>
    <dbReference type="NCBI Taxonomy" id="287"/>
    <lineage>
        <taxon>Bacteria</taxon>
        <taxon>Pseudomonadati</taxon>
        <taxon>Pseudomonadota</taxon>
        <taxon>Gammaproteobacteria</taxon>
        <taxon>Pseudomonadales</taxon>
        <taxon>Pseudomonadaceae</taxon>
        <taxon>Pseudomonas</taxon>
    </lineage>
</organism>
<dbReference type="AlphaFoldDB" id="A0A5P9WAQ0"/>
<proteinExistence type="predicted"/>
<evidence type="ECO:0000313" key="1">
    <source>
        <dbReference type="EMBL" id="QFX78347.1"/>
    </source>
</evidence>
<protein>
    <submittedName>
        <fullName evidence="1">Uncharacterized protein</fullName>
    </submittedName>
</protein>
<reference evidence="1" key="1">
    <citation type="submission" date="2019-09" db="EMBL/GenBank/DDBJ databases">
        <authorList>
            <person name="Li Z."/>
        </authorList>
    </citation>
    <scope>NUCLEOTIDE SEQUENCE</scope>
    <source>
        <strain evidence="1">PAB546</strain>
        <plasmid evidence="1">pNK546-KPC</plasmid>
    </source>
</reference>
<geneLocation type="plasmid" evidence="1">
    <name>pNK546-KPC</name>
</geneLocation>